<evidence type="ECO:0000256" key="1">
    <source>
        <dbReference type="ARBA" id="ARBA00022741"/>
    </source>
</evidence>
<feature type="domain" description="Protein kinase" evidence="3">
    <location>
        <begin position="1"/>
        <end position="141"/>
    </location>
</feature>
<organism evidence="4 5">
    <name type="scientific">Laccaria amethystina LaAM-08-1</name>
    <dbReference type="NCBI Taxonomy" id="1095629"/>
    <lineage>
        <taxon>Eukaryota</taxon>
        <taxon>Fungi</taxon>
        <taxon>Dikarya</taxon>
        <taxon>Basidiomycota</taxon>
        <taxon>Agaricomycotina</taxon>
        <taxon>Agaricomycetes</taxon>
        <taxon>Agaricomycetidae</taxon>
        <taxon>Agaricales</taxon>
        <taxon>Agaricineae</taxon>
        <taxon>Hydnangiaceae</taxon>
        <taxon>Laccaria</taxon>
    </lineage>
</organism>
<protein>
    <recommendedName>
        <fullName evidence="3">Protein kinase domain-containing protein</fullName>
    </recommendedName>
</protein>
<dbReference type="EMBL" id="KN838585">
    <property type="protein sequence ID" value="KIK02965.1"/>
    <property type="molecule type" value="Genomic_DNA"/>
</dbReference>
<dbReference type="STRING" id="1095629.A0A0C9WUP2"/>
<gene>
    <name evidence="4" type="ORF">K443DRAFT_95859</name>
</gene>
<evidence type="ECO:0000259" key="3">
    <source>
        <dbReference type="PROSITE" id="PS50011"/>
    </source>
</evidence>
<sequence length="141" mass="16051">NLLPFHPNIVTLYRVLSTPSSLLLLMEYIPGYDLFDFLDKNCDCSVDFTPIENPDVNMCDAIEVCHAYKVFHRDIKPENFMKCKIVVKLMDFGLSTTEVVSTMSDVGSRPYMSYECRNNMASSYCPRGADIWSLGVVLINM</sequence>
<dbReference type="GO" id="GO:0005737">
    <property type="term" value="C:cytoplasm"/>
    <property type="evidence" value="ECO:0007669"/>
    <property type="project" value="TreeGrafter"/>
</dbReference>
<keyword evidence="1" id="KW-0547">Nucleotide-binding</keyword>
<dbReference type="PANTHER" id="PTHR24346:SF30">
    <property type="entry name" value="MATERNAL EMBRYONIC LEUCINE ZIPPER KINASE"/>
    <property type="match status" value="1"/>
</dbReference>
<dbReference type="SUPFAM" id="SSF56112">
    <property type="entry name" value="Protein kinase-like (PK-like)"/>
    <property type="match status" value="1"/>
</dbReference>
<feature type="non-terminal residue" evidence="4">
    <location>
        <position position="1"/>
    </location>
</feature>
<dbReference type="Pfam" id="PF00069">
    <property type="entry name" value="Pkinase"/>
    <property type="match status" value="1"/>
</dbReference>
<evidence type="ECO:0000256" key="2">
    <source>
        <dbReference type="ARBA" id="ARBA00022840"/>
    </source>
</evidence>
<evidence type="ECO:0000313" key="5">
    <source>
        <dbReference type="Proteomes" id="UP000054477"/>
    </source>
</evidence>
<dbReference type="PROSITE" id="PS50011">
    <property type="entry name" value="PROTEIN_KINASE_DOM"/>
    <property type="match status" value="1"/>
</dbReference>
<keyword evidence="5" id="KW-1185">Reference proteome</keyword>
<dbReference type="SMART" id="SM00220">
    <property type="entry name" value="S_TKc"/>
    <property type="match status" value="1"/>
</dbReference>
<dbReference type="PANTHER" id="PTHR24346">
    <property type="entry name" value="MAP/MICROTUBULE AFFINITY-REGULATING KINASE"/>
    <property type="match status" value="1"/>
</dbReference>
<dbReference type="Proteomes" id="UP000054477">
    <property type="component" value="Unassembled WGS sequence"/>
</dbReference>
<accession>A0A0C9WUP2</accession>
<dbReference type="GO" id="GO:0005524">
    <property type="term" value="F:ATP binding"/>
    <property type="evidence" value="ECO:0007669"/>
    <property type="project" value="UniProtKB-KW"/>
</dbReference>
<keyword evidence="2" id="KW-0067">ATP-binding</keyword>
<dbReference type="InterPro" id="IPR000719">
    <property type="entry name" value="Prot_kinase_dom"/>
</dbReference>
<dbReference type="OrthoDB" id="541276at2759"/>
<dbReference type="AlphaFoldDB" id="A0A0C9WUP2"/>
<evidence type="ECO:0000313" key="4">
    <source>
        <dbReference type="EMBL" id="KIK02965.1"/>
    </source>
</evidence>
<reference evidence="4 5" key="1">
    <citation type="submission" date="2014-04" db="EMBL/GenBank/DDBJ databases">
        <authorList>
            <consortium name="DOE Joint Genome Institute"/>
            <person name="Kuo A."/>
            <person name="Kohler A."/>
            <person name="Nagy L.G."/>
            <person name="Floudas D."/>
            <person name="Copeland A."/>
            <person name="Barry K.W."/>
            <person name="Cichocki N."/>
            <person name="Veneault-Fourrey C."/>
            <person name="LaButti K."/>
            <person name="Lindquist E.A."/>
            <person name="Lipzen A."/>
            <person name="Lundell T."/>
            <person name="Morin E."/>
            <person name="Murat C."/>
            <person name="Sun H."/>
            <person name="Tunlid A."/>
            <person name="Henrissat B."/>
            <person name="Grigoriev I.V."/>
            <person name="Hibbett D.S."/>
            <person name="Martin F."/>
            <person name="Nordberg H.P."/>
            <person name="Cantor M.N."/>
            <person name="Hua S.X."/>
        </authorList>
    </citation>
    <scope>NUCLEOTIDE SEQUENCE [LARGE SCALE GENOMIC DNA]</scope>
    <source>
        <strain evidence="4 5">LaAM-08-1</strain>
    </source>
</reference>
<proteinExistence type="predicted"/>
<name>A0A0C9WUP2_9AGAR</name>
<reference evidence="5" key="2">
    <citation type="submission" date="2015-01" db="EMBL/GenBank/DDBJ databases">
        <title>Evolutionary Origins and Diversification of the Mycorrhizal Mutualists.</title>
        <authorList>
            <consortium name="DOE Joint Genome Institute"/>
            <consortium name="Mycorrhizal Genomics Consortium"/>
            <person name="Kohler A."/>
            <person name="Kuo A."/>
            <person name="Nagy L.G."/>
            <person name="Floudas D."/>
            <person name="Copeland A."/>
            <person name="Barry K.W."/>
            <person name="Cichocki N."/>
            <person name="Veneault-Fourrey C."/>
            <person name="LaButti K."/>
            <person name="Lindquist E.A."/>
            <person name="Lipzen A."/>
            <person name="Lundell T."/>
            <person name="Morin E."/>
            <person name="Murat C."/>
            <person name="Riley R."/>
            <person name="Ohm R."/>
            <person name="Sun H."/>
            <person name="Tunlid A."/>
            <person name="Henrissat B."/>
            <person name="Grigoriev I.V."/>
            <person name="Hibbett D.S."/>
            <person name="Martin F."/>
        </authorList>
    </citation>
    <scope>NUCLEOTIDE SEQUENCE [LARGE SCALE GENOMIC DNA]</scope>
    <source>
        <strain evidence="5">LaAM-08-1</strain>
    </source>
</reference>
<dbReference type="GO" id="GO:0004674">
    <property type="term" value="F:protein serine/threonine kinase activity"/>
    <property type="evidence" value="ECO:0007669"/>
    <property type="project" value="TreeGrafter"/>
</dbReference>
<dbReference type="HOGENOM" id="CLU_1763310_0_0_1"/>
<dbReference type="InterPro" id="IPR011009">
    <property type="entry name" value="Kinase-like_dom_sf"/>
</dbReference>
<dbReference type="GO" id="GO:0035556">
    <property type="term" value="P:intracellular signal transduction"/>
    <property type="evidence" value="ECO:0007669"/>
    <property type="project" value="TreeGrafter"/>
</dbReference>
<dbReference type="Gene3D" id="1.10.510.10">
    <property type="entry name" value="Transferase(Phosphotransferase) domain 1"/>
    <property type="match status" value="1"/>
</dbReference>